<evidence type="ECO:0000256" key="1">
    <source>
        <dbReference type="SAM" id="MobiDB-lite"/>
    </source>
</evidence>
<feature type="region of interest" description="Disordered" evidence="1">
    <location>
        <begin position="791"/>
        <end position="810"/>
    </location>
</feature>
<feature type="compositionally biased region" description="Polar residues" evidence="1">
    <location>
        <begin position="963"/>
        <end position="981"/>
    </location>
</feature>
<dbReference type="Pfam" id="PF20266">
    <property type="entry name" value="Mab-21_C"/>
    <property type="match status" value="1"/>
</dbReference>
<feature type="region of interest" description="Disordered" evidence="1">
    <location>
        <begin position="1"/>
        <end position="38"/>
    </location>
</feature>
<comment type="caution">
    <text evidence="3">The sequence shown here is derived from an EMBL/GenBank/DDBJ whole genome shotgun (WGS) entry which is preliminary data.</text>
</comment>
<dbReference type="Proteomes" id="UP000786811">
    <property type="component" value="Unassembled WGS sequence"/>
</dbReference>
<dbReference type="AlphaFoldDB" id="A0A8J2HRG2"/>
<feature type="domain" description="Mab-21-like HhH/H2TH-like" evidence="2">
    <location>
        <begin position="532"/>
        <end position="595"/>
    </location>
</feature>
<proteinExistence type="predicted"/>
<feature type="region of interest" description="Disordered" evidence="1">
    <location>
        <begin position="942"/>
        <end position="981"/>
    </location>
</feature>
<dbReference type="PANTHER" id="PTHR10656:SF69">
    <property type="entry name" value="MAB-21-LIKE HHH_H2TH-LIKE DOMAIN-CONTAINING PROTEIN"/>
    <property type="match status" value="1"/>
</dbReference>
<dbReference type="PANTHER" id="PTHR10656">
    <property type="entry name" value="CELL FATE DETERMINING PROTEIN MAB21-RELATED"/>
    <property type="match status" value="1"/>
</dbReference>
<dbReference type="InterPro" id="IPR024810">
    <property type="entry name" value="MAB21L/cGLR"/>
</dbReference>
<dbReference type="OrthoDB" id="6112914at2759"/>
<reference evidence="3" key="1">
    <citation type="submission" date="2021-04" db="EMBL/GenBank/DDBJ databases">
        <authorList>
            <person name="Chebbi M.A.C M."/>
        </authorList>
    </citation>
    <scope>NUCLEOTIDE SEQUENCE</scope>
</reference>
<feature type="region of interest" description="Disordered" evidence="1">
    <location>
        <begin position="211"/>
        <end position="278"/>
    </location>
</feature>
<feature type="compositionally biased region" description="Basic residues" evidence="1">
    <location>
        <begin position="1"/>
        <end position="12"/>
    </location>
</feature>
<dbReference type="InterPro" id="IPR046906">
    <property type="entry name" value="Mab-21_HhH/H2TH-like"/>
</dbReference>
<accession>A0A8J2HRG2</accession>
<feature type="compositionally biased region" description="Polar residues" evidence="1">
    <location>
        <begin position="22"/>
        <end position="38"/>
    </location>
</feature>
<name>A0A8J2HRG2_COTCN</name>
<organism evidence="3 4">
    <name type="scientific">Cotesia congregata</name>
    <name type="common">Parasitoid wasp</name>
    <name type="synonym">Apanteles congregatus</name>
    <dbReference type="NCBI Taxonomy" id="51543"/>
    <lineage>
        <taxon>Eukaryota</taxon>
        <taxon>Metazoa</taxon>
        <taxon>Ecdysozoa</taxon>
        <taxon>Arthropoda</taxon>
        <taxon>Hexapoda</taxon>
        <taxon>Insecta</taxon>
        <taxon>Pterygota</taxon>
        <taxon>Neoptera</taxon>
        <taxon>Endopterygota</taxon>
        <taxon>Hymenoptera</taxon>
        <taxon>Apocrita</taxon>
        <taxon>Ichneumonoidea</taxon>
        <taxon>Braconidae</taxon>
        <taxon>Microgastrinae</taxon>
        <taxon>Cotesia</taxon>
    </lineage>
</organism>
<evidence type="ECO:0000259" key="2">
    <source>
        <dbReference type="Pfam" id="PF20266"/>
    </source>
</evidence>
<dbReference type="SMART" id="SM01265">
    <property type="entry name" value="Mab-21"/>
    <property type="match status" value="1"/>
</dbReference>
<dbReference type="Gene3D" id="1.10.1410.40">
    <property type="match status" value="1"/>
</dbReference>
<feature type="compositionally biased region" description="Low complexity" evidence="1">
    <location>
        <begin position="228"/>
        <end position="241"/>
    </location>
</feature>
<evidence type="ECO:0000313" key="4">
    <source>
        <dbReference type="Proteomes" id="UP000786811"/>
    </source>
</evidence>
<gene>
    <name evidence="3" type="ORF">HICCMSTLAB_LOCUS13276</name>
</gene>
<sequence length="994" mass="113266">MGNSKSRSKRTGKRNEDDDRLTSASVGSRDQPLTGNDSWTADHELQLLRRTIEQDPELFILNNLMMSIQFFENFDEEIASIRQTLSSPLEEEFNACLPSQKHVLVPDVLQEHLARRVDFTYIGPTMIPSVERLQPIRVYVVHDNIEVSEQSVASPYCCVNETVTYSMQLKASKHKGYALLQRLEVNPRRKTRQSVNVLYSDGDSYYNGSKASKDNSSLFVNRDKKSDGSGSSNLTASSLNLNDEDSVYDERDNLNPNVGKVKKEQQRKQINGRGGGRVRQIRAKVFNGTSSAESTSSGYKSSNYAIDSDSDSYAVSTVGDPVADSEGPVSSSEIPRECFQIYDPRKPRVLNNLNSKDKKIRGIIHSRKYDVWYLNSSKFMDHFYQFFTNGLSDLMGFDADEDEGPLGAIIYRDKIEPLEQIIGTKDDQFAIIPCIWSPWPEIADEWLDRPRTTWPDYDVIEKIKEIGCYIIPEGYTEQNGNNDAKNLEWELTFPAAERYLETCMTYSQVRVYFMALVLQKTFIRPIDSFVGLTANHMRHHMFWMIEELDTPSKWMDNRMGECLMTFLGKLYDSISQDDPVMPDYFIKDKNLFPAKKYLLRTQKQLKRILENPVMFFIHAMQNIKHSRSFFPKLDYATLLRILTDDILMLVNPHLYPSRTIKAQSKSAETLEQIYEPTGGFWDSAKKEKNQRFVRKTVTSKNLIDAKTSYDLILEITVKCEEIQSHRLCLLLDLFIRHFIKIAECCHKYKSYSQKTVYIEHSERLCVILSKYDNYKDDAKAYLDKLHALKRRTANNKSQSDPPATPVRNSDHPIFSASLNQRFQPPVESHTIVNLAPIKAENSNKGPYKLDTPSVHRKCVTMAVVHEVESSSASSIEAVELQPIKNSTKKENSRIISLEDDDKSSKKETTLRIDGITLKLPIDKRIPFSASYLLSPKQATSPVDAISTPKVTSAPARREKENCGTLTPTFPQPASTSTGSTVSPTIKRVAMATKL</sequence>
<evidence type="ECO:0000313" key="3">
    <source>
        <dbReference type="EMBL" id="CAG5108515.1"/>
    </source>
</evidence>
<keyword evidence="4" id="KW-1185">Reference proteome</keyword>
<dbReference type="EMBL" id="CAJNRD030001124">
    <property type="protein sequence ID" value="CAG5108515.1"/>
    <property type="molecule type" value="Genomic_DNA"/>
</dbReference>
<protein>
    <recommendedName>
        <fullName evidence="2">Mab-21-like HhH/H2TH-like domain-containing protein</fullName>
    </recommendedName>
</protein>